<keyword evidence="4" id="KW-1185">Reference proteome</keyword>
<dbReference type="Gene3D" id="3.30.1200.10">
    <property type="entry name" value="YggU-like"/>
    <property type="match status" value="1"/>
</dbReference>
<evidence type="ECO:0000256" key="1">
    <source>
        <dbReference type="ARBA" id="ARBA00010364"/>
    </source>
</evidence>
<dbReference type="RefSeq" id="WP_128624937.1">
    <property type="nucleotide sequence ID" value="NZ_ML133510.1"/>
</dbReference>
<dbReference type="SMART" id="SM01152">
    <property type="entry name" value="DUF167"/>
    <property type="match status" value="1"/>
</dbReference>
<dbReference type="EMBL" id="RKST01000010">
    <property type="protein sequence ID" value="RUM97632.1"/>
    <property type="molecule type" value="Genomic_DNA"/>
</dbReference>
<dbReference type="Pfam" id="PF02594">
    <property type="entry name" value="DUF167"/>
    <property type="match status" value="1"/>
</dbReference>
<organism evidence="3 4">
    <name type="scientific">Borborobacter arsenicus</name>
    <dbReference type="NCBI Taxonomy" id="1851146"/>
    <lineage>
        <taxon>Bacteria</taxon>
        <taxon>Pseudomonadati</taxon>
        <taxon>Pseudomonadota</taxon>
        <taxon>Alphaproteobacteria</taxon>
        <taxon>Hyphomicrobiales</taxon>
        <taxon>Phyllobacteriaceae</taxon>
        <taxon>Borborobacter</taxon>
    </lineage>
</organism>
<evidence type="ECO:0000256" key="2">
    <source>
        <dbReference type="HAMAP-Rule" id="MF_00634"/>
    </source>
</evidence>
<dbReference type="InterPro" id="IPR003746">
    <property type="entry name" value="DUF167"/>
</dbReference>
<accession>A0A432V638</accession>
<gene>
    <name evidence="3" type="ORF">EET67_11200</name>
</gene>
<comment type="similarity">
    <text evidence="1 2">Belongs to the UPF0235 family.</text>
</comment>
<evidence type="ECO:0000313" key="3">
    <source>
        <dbReference type="EMBL" id="RUM97632.1"/>
    </source>
</evidence>
<name>A0A432V638_9HYPH</name>
<dbReference type="NCBIfam" id="TIGR00251">
    <property type="entry name" value="DUF167 family protein"/>
    <property type="match status" value="1"/>
</dbReference>
<dbReference type="NCBIfam" id="NF002348">
    <property type="entry name" value="PRK01310.1"/>
    <property type="match status" value="1"/>
</dbReference>
<dbReference type="Proteomes" id="UP000281647">
    <property type="component" value="Unassembled WGS sequence"/>
</dbReference>
<reference evidence="3 4" key="1">
    <citation type="submission" date="2018-11" db="EMBL/GenBank/DDBJ databases">
        <title>Pseudaminobacter arsenicus sp. nov., an arsenic-resistant bacterium isolated from arsenic-rich aquifers.</title>
        <authorList>
            <person name="Mu Y."/>
        </authorList>
    </citation>
    <scope>NUCLEOTIDE SEQUENCE [LARGE SCALE GENOMIC DNA]</scope>
    <source>
        <strain evidence="3 4">CB3</strain>
    </source>
</reference>
<proteinExistence type="inferred from homology"/>
<dbReference type="AlphaFoldDB" id="A0A432V638"/>
<dbReference type="InterPro" id="IPR036591">
    <property type="entry name" value="YggU-like_sf"/>
</dbReference>
<sequence>MAGFFRTHDKGLDIFVRLTPRAARDAIGNVDEGADGRFHLNARVRAVPEKGAANAALEKLIAGFLGVPQSTVCVIAGTTARLKTIRVAGNPDAIASLLRKLTATAE</sequence>
<protein>
    <recommendedName>
        <fullName evidence="2">UPF0235 protein EET67_11200</fullName>
    </recommendedName>
</protein>
<comment type="caution">
    <text evidence="3">The sequence shown here is derived from an EMBL/GenBank/DDBJ whole genome shotgun (WGS) entry which is preliminary data.</text>
</comment>
<dbReference type="SUPFAM" id="SSF69786">
    <property type="entry name" value="YggU-like"/>
    <property type="match status" value="1"/>
</dbReference>
<dbReference type="OrthoDB" id="9801972at2"/>
<evidence type="ECO:0000313" key="4">
    <source>
        <dbReference type="Proteomes" id="UP000281647"/>
    </source>
</evidence>
<dbReference type="HAMAP" id="MF_00634">
    <property type="entry name" value="UPF0235"/>
    <property type="match status" value="1"/>
</dbReference>